<proteinExistence type="predicted"/>
<name>A0A0B5G5S6_HV1</name>
<evidence type="ECO:0000256" key="1">
    <source>
        <dbReference type="ARBA" id="ARBA00004182"/>
    </source>
</evidence>
<evidence type="ECO:0000256" key="7">
    <source>
        <dbReference type="ARBA" id="ARBA00023136"/>
    </source>
</evidence>
<sequence>CVRPGNNTRKSIRIGPGQTFYATGGIIGDMMRAYCTISKTLWTETLQNVRKKIEQHFPNRPIIFNPSSGGDLQITMQNCYWRGEFFYCNTSLLSHGTYYDTDLTTDTIQTSNSIITASCLTMHILMLWQGVIHVWHAPRQAMYAPLICKDTTTAIQISWTIIDTCCDTSNRDIQTWR</sequence>
<evidence type="ECO:0000256" key="5">
    <source>
        <dbReference type="ARBA" id="ARBA00022804"/>
    </source>
</evidence>
<dbReference type="GO" id="GO:0055036">
    <property type="term" value="C:virion membrane"/>
    <property type="evidence" value="ECO:0007669"/>
    <property type="project" value="UniProtKB-SubCell"/>
</dbReference>
<evidence type="ECO:0000256" key="6">
    <source>
        <dbReference type="ARBA" id="ARBA00022844"/>
    </source>
</evidence>
<dbReference type="GO" id="GO:0019031">
    <property type="term" value="C:viral envelope"/>
    <property type="evidence" value="ECO:0007669"/>
    <property type="project" value="UniProtKB-KW"/>
</dbReference>
<evidence type="ECO:0000256" key="8">
    <source>
        <dbReference type="ARBA" id="ARBA00023157"/>
    </source>
</evidence>
<protein>
    <submittedName>
        <fullName evidence="12">Envelope glycoprotein</fullName>
    </submittedName>
</protein>
<dbReference type="GO" id="GO:0039663">
    <property type="term" value="P:membrane fusion involved in viral entry into host cell"/>
    <property type="evidence" value="ECO:0007669"/>
    <property type="project" value="UniProtKB-KW"/>
</dbReference>
<evidence type="ECO:0000256" key="4">
    <source>
        <dbReference type="ARBA" id="ARBA00022595"/>
    </source>
</evidence>
<keyword evidence="8" id="KW-1015">Disulfide bond</keyword>
<organismHost>
    <name type="scientific">Homo sapiens</name>
    <name type="common">Human</name>
    <dbReference type="NCBI Taxonomy" id="9606"/>
</organismHost>
<evidence type="ECO:0000256" key="2">
    <source>
        <dbReference type="ARBA" id="ARBA00022506"/>
    </source>
</evidence>
<keyword evidence="4" id="KW-1162">Viral penetration into host cytoplasm</keyword>
<evidence type="ECO:0000256" key="3">
    <source>
        <dbReference type="ARBA" id="ARBA00022581"/>
    </source>
</evidence>
<evidence type="ECO:0000259" key="11">
    <source>
        <dbReference type="Pfam" id="PF00516"/>
    </source>
</evidence>
<keyword evidence="6" id="KW-0946">Virion</keyword>
<dbReference type="Gene3D" id="2.170.40.20">
    <property type="entry name" value="Human immunodeficiency virus 1, Gp160, envelope glycoprotein"/>
    <property type="match status" value="1"/>
</dbReference>
<evidence type="ECO:0000256" key="9">
    <source>
        <dbReference type="ARBA" id="ARBA00023180"/>
    </source>
</evidence>
<keyword evidence="7" id="KW-0472">Membrane</keyword>
<reference evidence="12" key="1">
    <citation type="submission" date="2014-09" db="EMBL/GenBank/DDBJ databases">
        <title>Genetic diversity and proviral DNA load in different neural compartments of HIV-1 subtype C infection.</title>
        <authorList>
            <person name="Mishra M."/>
            <person name="Mahadevan A."/>
            <person name="Shankar S.K."/>
            <person name="Ranga U."/>
        </authorList>
    </citation>
    <scope>NUCLEOTIDE SEQUENCE</scope>
    <source>
        <strain evidence="12">A44-06-Ln</strain>
    </source>
</reference>
<evidence type="ECO:0000256" key="10">
    <source>
        <dbReference type="ARBA" id="ARBA00023296"/>
    </source>
</evidence>
<keyword evidence="3" id="KW-0945">Host-virus interaction</keyword>
<feature type="domain" description="Human immunodeficiency virus 1 envelope glycoprotein Gp120" evidence="11">
    <location>
        <begin position="1"/>
        <end position="158"/>
    </location>
</feature>
<feature type="non-terminal residue" evidence="12">
    <location>
        <position position="1"/>
    </location>
</feature>
<evidence type="ECO:0000313" key="12">
    <source>
        <dbReference type="EMBL" id="AJF14531.1"/>
    </source>
</evidence>
<dbReference type="EMBL" id="KM513829">
    <property type="protein sequence ID" value="AJF14531.1"/>
    <property type="molecule type" value="Genomic_DNA"/>
</dbReference>
<gene>
    <name evidence="12" type="primary">env</name>
</gene>
<feature type="non-terminal residue" evidence="12">
    <location>
        <position position="177"/>
    </location>
</feature>
<organism evidence="12">
    <name type="scientific">Human immunodeficiency virus type 1</name>
    <name type="common">HIV-1</name>
    <dbReference type="NCBI Taxonomy" id="11676"/>
    <lineage>
        <taxon>Viruses</taxon>
        <taxon>Riboviria</taxon>
        <taxon>Pararnavirae</taxon>
        <taxon>Artverviricota</taxon>
        <taxon>Revtraviricetes</taxon>
        <taxon>Ortervirales</taxon>
        <taxon>Retroviridae</taxon>
        <taxon>Orthoretrovirinae</taxon>
        <taxon>Lentivirus</taxon>
        <taxon>Lentivirus humimdef1</taxon>
    </lineage>
</organism>
<dbReference type="GO" id="GO:0019062">
    <property type="term" value="P:virion attachment to host cell"/>
    <property type="evidence" value="ECO:0007669"/>
    <property type="project" value="UniProtKB-KW"/>
</dbReference>
<keyword evidence="9" id="KW-0325">Glycoprotein</keyword>
<dbReference type="Pfam" id="PF00516">
    <property type="entry name" value="GP120"/>
    <property type="match status" value="1"/>
</dbReference>
<dbReference type="InterPro" id="IPR000777">
    <property type="entry name" value="HIV1_Gp120"/>
</dbReference>
<keyword evidence="10" id="KW-1160">Virus entry into host cell</keyword>
<accession>A0A0B5G5S6</accession>
<dbReference type="SUPFAM" id="SSF56502">
    <property type="entry name" value="gp120 core"/>
    <property type="match status" value="1"/>
</dbReference>
<comment type="subcellular location">
    <subcellularLocation>
        <location evidence="1">Virion membrane</location>
    </subcellularLocation>
</comment>
<dbReference type="InterPro" id="IPR036377">
    <property type="entry name" value="Gp120_core_sf"/>
</dbReference>
<keyword evidence="2" id="KW-1168">Fusion of virus membrane with host membrane</keyword>
<keyword evidence="5" id="KW-1161">Viral attachment to host cell</keyword>
<keyword evidence="12" id="KW-0261">Viral envelope protein</keyword>
<dbReference type="GO" id="GO:0046718">
    <property type="term" value="P:symbiont entry into host cell"/>
    <property type="evidence" value="ECO:0007669"/>
    <property type="project" value="UniProtKB-KW"/>
</dbReference>